<keyword evidence="1" id="KW-1133">Transmembrane helix</keyword>
<dbReference type="EMBL" id="DACTCB010000011">
    <property type="protein sequence ID" value="HAT4308312.1"/>
    <property type="molecule type" value="Genomic_DNA"/>
</dbReference>
<keyword evidence="1" id="KW-0472">Membrane</keyword>
<dbReference type="AlphaFoldDB" id="A0A8H9UXC1"/>
<comment type="caution">
    <text evidence="2">The sequence shown here is derived from an EMBL/GenBank/DDBJ whole genome shotgun (WGS) entry which is preliminary data.</text>
</comment>
<dbReference type="Proteomes" id="UP000859547">
    <property type="component" value="Unassembled WGS sequence"/>
</dbReference>
<name>A0A8H9UXC1_CLOPF</name>
<reference evidence="2" key="1">
    <citation type="journal article" date="2018" name="Genome Biol.">
        <title>SKESA: strategic k-mer extension for scrupulous assemblies.</title>
        <authorList>
            <person name="Souvorov A."/>
            <person name="Agarwala R."/>
            <person name="Lipman D.J."/>
        </authorList>
    </citation>
    <scope>NUCLEOTIDE SEQUENCE</scope>
    <source>
        <strain evidence="2">C8</strain>
    </source>
</reference>
<feature type="transmembrane region" description="Helical" evidence="1">
    <location>
        <begin position="12"/>
        <end position="30"/>
    </location>
</feature>
<evidence type="ECO:0000313" key="2">
    <source>
        <dbReference type="EMBL" id="HAT4308312.1"/>
    </source>
</evidence>
<keyword evidence="1" id="KW-0812">Transmembrane</keyword>
<gene>
    <name evidence="2" type="ORF">I9080_002122</name>
</gene>
<accession>A0A8H9UXC1</accession>
<evidence type="ECO:0000256" key="1">
    <source>
        <dbReference type="SAM" id="Phobius"/>
    </source>
</evidence>
<reference evidence="2" key="2">
    <citation type="submission" date="2020-07" db="EMBL/GenBank/DDBJ databases">
        <authorList>
            <consortium name="NCBI Pathogen Detection Project"/>
        </authorList>
    </citation>
    <scope>NUCLEOTIDE SEQUENCE</scope>
    <source>
        <strain evidence="2">C8</strain>
    </source>
</reference>
<sequence length="184" mass="21940">MVNKFIFKKLYLILSCLLILGICLVCYFLYSIKYNDSFARNKYYYELLNKDADSFLSKVNEIGIRIDCGFRKPEEIEKVLTNIGCREFSHNYYIVNKNGEYYKDNNADNYILTYSNRENLLDDYRKIKSRFPSAYISLELIGGHVSLTEKEYLKEYGEKDVDENLFRPKKKLVFKRNVKNKDTR</sequence>
<dbReference type="RefSeq" id="WP_265863193.1">
    <property type="nucleotide sequence ID" value="NZ_CATNXJ010000012.1"/>
</dbReference>
<organism evidence="2">
    <name type="scientific">Clostridium perfringens</name>
    <dbReference type="NCBI Taxonomy" id="1502"/>
    <lineage>
        <taxon>Bacteria</taxon>
        <taxon>Bacillati</taxon>
        <taxon>Bacillota</taxon>
        <taxon>Clostridia</taxon>
        <taxon>Eubacteriales</taxon>
        <taxon>Clostridiaceae</taxon>
        <taxon>Clostridium</taxon>
    </lineage>
</organism>
<proteinExistence type="predicted"/>
<protein>
    <submittedName>
        <fullName evidence="2">Uncharacterized protein</fullName>
    </submittedName>
</protein>